<feature type="domain" description="Cyclic nucleotide-binding" evidence="12">
    <location>
        <begin position="770"/>
        <end position="873"/>
    </location>
</feature>
<evidence type="ECO:0000313" key="14">
    <source>
        <dbReference type="Proteomes" id="UP001165065"/>
    </source>
</evidence>
<evidence type="ECO:0000256" key="10">
    <source>
        <dbReference type="SAM" id="MobiDB-lite"/>
    </source>
</evidence>
<dbReference type="SUPFAM" id="SSF51206">
    <property type="entry name" value="cAMP-binding domain-like"/>
    <property type="match status" value="1"/>
</dbReference>
<feature type="transmembrane region" description="Helical" evidence="11">
    <location>
        <begin position="105"/>
        <end position="124"/>
    </location>
</feature>
<feature type="transmembrane region" description="Helical" evidence="11">
    <location>
        <begin position="230"/>
        <end position="255"/>
    </location>
</feature>
<keyword evidence="7" id="KW-0406">Ion transport</keyword>
<dbReference type="SMART" id="SM00100">
    <property type="entry name" value="cNMP"/>
    <property type="match status" value="1"/>
</dbReference>
<feature type="transmembrane region" description="Helical" evidence="11">
    <location>
        <begin position="325"/>
        <end position="344"/>
    </location>
</feature>
<keyword evidence="9" id="KW-0739">Sodium transport</keyword>
<dbReference type="AlphaFoldDB" id="A0A9W7G5J2"/>
<feature type="compositionally biased region" description="Low complexity" evidence="10">
    <location>
        <begin position="1136"/>
        <end position="1146"/>
    </location>
</feature>
<evidence type="ECO:0000256" key="4">
    <source>
        <dbReference type="ARBA" id="ARBA00022692"/>
    </source>
</evidence>
<keyword evidence="8 11" id="KW-0472">Membrane</keyword>
<proteinExistence type="predicted"/>
<feature type="region of interest" description="Disordered" evidence="10">
    <location>
        <begin position="1128"/>
        <end position="1149"/>
    </location>
</feature>
<comment type="caution">
    <text evidence="13">The sequence shown here is derived from an EMBL/GenBank/DDBJ whole genome shotgun (WGS) entry which is preliminary data.</text>
</comment>
<feature type="transmembrane region" description="Helical" evidence="11">
    <location>
        <begin position="356"/>
        <end position="388"/>
    </location>
</feature>
<dbReference type="InterPro" id="IPR018422">
    <property type="entry name" value="Cation/H_exchanger_CPA1"/>
</dbReference>
<dbReference type="GO" id="GO:0015386">
    <property type="term" value="F:potassium:proton antiporter activity"/>
    <property type="evidence" value="ECO:0007669"/>
    <property type="project" value="TreeGrafter"/>
</dbReference>
<reference evidence="14" key="1">
    <citation type="journal article" date="2023" name="Commun. Biol.">
        <title>Genome analysis of Parmales, the sister group of diatoms, reveals the evolutionary specialization of diatoms from phago-mixotrophs to photoautotrophs.</title>
        <authorList>
            <person name="Ban H."/>
            <person name="Sato S."/>
            <person name="Yoshikawa S."/>
            <person name="Yamada K."/>
            <person name="Nakamura Y."/>
            <person name="Ichinomiya M."/>
            <person name="Sato N."/>
            <person name="Blanc-Mathieu R."/>
            <person name="Endo H."/>
            <person name="Kuwata A."/>
            <person name="Ogata H."/>
        </authorList>
    </citation>
    <scope>NUCLEOTIDE SEQUENCE [LARGE SCALE GENOMIC DNA]</scope>
</reference>
<feature type="transmembrane region" description="Helical" evidence="11">
    <location>
        <begin position="44"/>
        <end position="63"/>
    </location>
</feature>
<evidence type="ECO:0000256" key="5">
    <source>
        <dbReference type="ARBA" id="ARBA00022989"/>
    </source>
</evidence>
<dbReference type="GO" id="GO:0051453">
    <property type="term" value="P:regulation of intracellular pH"/>
    <property type="evidence" value="ECO:0007669"/>
    <property type="project" value="TreeGrafter"/>
</dbReference>
<dbReference type="InterPro" id="IPR000595">
    <property type="entry name" value="cNMP-bd_dom"/>
</dbReference>
<evidence type="ECO:0000256" key="2">
    <source>
        <dbReference type="ARBA" id="ARBA00022448"/>
    </source>
</evidence>
<evidence type="ECO:0000256" key="9">
    <source>
        <dbReference type="ARBA" id="ARBA00023201"/>
    </source>
</evidence>
<dbReference type="OrthoDB" id="441412at2759"/>
<evidence type="ECO:0000256" key="6">
    <source>
        <dbReference type="ARBA" id="ARBA00023053"/>
    </source>
</evidence>
<evidence type="ECO:0000313" key="13">
    <source>
        <dbReference type="EMBL" id="GMI34315.1"/>
    </source>
</evidence>
<feature type="transmembrane region" description="Helical" evidence="11">
    <location>
        <begin position="286"/>
        <end position="304"/>
    </location>
</feature>
<dbReference type="CDD" id="cd00038">
    <property type="entry name" value="CAP_ED"/>
    <property type="match status" value="1"/>
</dbReference>
<name>A0A9W7G5J2_9STRA</name>
<feature type="transmembrane region" description="Helical" evidence="11">
    <location>
        <begin position="68"/>
        <end position="85"/>
    </location>
</feature>
<dbReference type="PANTHER" id="PTHR10110:SF86">
    <property type="entry name" value="SODIUM_HYDROGEN EXCHANGER 7"/>
    <property type="match status" value="1"/>
</dbReference>
<evidence type="ECO:0000256" key="7">
    <source>
        <dbReference type="ARBA" id="ARBA00023065"/>
    </source>
</evidence>
<dbReference type="Gene3D" id="6.10.140.1330">
    <property type="match status" value="1"/>
</dbReference>
<dbReference type="Proteomes" id="UP001165065">
    <property type="component" value="Unassembled WGS sequence"/>
</dbReference>
<keyword evidence="5 11" id="KW-1133">Transmembrane helix</keyword>
<dbReference type="PANTHER" id="PTHR10110">
    <property type="entry name" value="SODIUM/HYDROGEN EXCHANGER"/>
    <property type="match status" value="1"/>
</dbReference>
<accession>A0A9W7G5J2</accession>
<keyword evidence="6" id="KW-0915">Sodium</keyword>
<dbReference type="EMBL" id="BRYA01000040">
    <property type="protein sequence ID" value="GMI34315.1"/>
    <property type="molecule type" value="Genomic_DNA"/>
</dbReference>
<evidence type="ECO:0000259" key="12">
    <source>
        <dbReference type="PROSITE" id="PS50042"/>
    </source>
</evidence>
<feature type="transmembrane region" description="Helical" evidence="11">
    <location>
        <begin position="165"/>
        <end position="186"/>
    </location>
</feature>
<evidence type="ECO:0000256" key="3">
    <source>
        <dbReference type="ARBA" id="ARBA00022475"/>
    </source>
</evidence>
<dbReference type="GO" id="GO:0005886">
    <property type="term" value="C:plasma membrane"/>
    <property type="evidence" value="ECO:0007669"/>
    <property type="project" value="UniProtKB-SubCell"/>
</dbReference>
<dbReference type="Gene3D" id="2.60.120.10">
    <property type="entry name" value="Jelly Rolls"/>
    <property type="match status" value="1"/>
</dbReference>
<dbReference type="GO" id="GO:0098719">
    <property type="term" value="P:sodium ion import across plasma membrane"/>
    <property type="evidence" value="ECO:0007669"/>
    <property type="project" value="TreeGrafter"/>
</dbReference>
<protein>
    <recommendedName>
        <fullName evidence="12">Cyclic nucleotide-binding domain-containing protein</fullName>
    </recommendedName>
</protein>
<feature type="transmembrane region" description="Helical" evidence="11">
    <location>
        <begin position="435"/>
        <end position="460"/>
    </location>
</feature>
<organism evidence="13 14">
    <name type="scientific">Triparma columacea</name>
    <dbReference type="NCBI Taxonomy" id="722753"/>
    <lineage>
        <taxon>Eukaryota</taxon>
        <taxon>Sar</taxon>
        <taxon>Stramenopiles</taxon>
        <taxon>Ochrophyta</taxon>
        <taxon>Bolidophyceae</taxon>
        <taxon>Parmales</taxon>
        <taxon>Triparmaceae</taxon>
        <taxon>Triparma</taxon>
    </lineage>
</organism>
<keyword evidence="2" id="KW-0813">Transport</keyword>
<comment type="subcellular location">
    <subcellularLocation>
        <location evidence="1">Cell membrane</location>
        <topology evidence="1">Multi-pass membrane protein</topology>
    </subcellularLocation>
</comment>
<dbReference type="Pfam" id="PF00027">
    <property type="entry name" value="cNMP_binding"/>
    <property type="match status" value="1"/>
</dbReference>
<dbReference type="InterPro" id="IPR014710">
    <property type="entry name" value="RmlC-like_jellyroll"/>
</dbReference>
<evidence type="ECO:0000256" key="11">
    <source>
        <dbReference type="SAM" id="Phobius"/>
    </source>
</evidence>
<evidence type="ECO:0000256" key="1">
    <source>
        <dbReference type="ARBA" id="ARBA00004651"/>
    </source>
</evidence>
<dbReference type="Pfam" id="PF00999">
    <property type="entry name" value="Na_H_Exchanger"/>
    <property type="match status" value="1"/>
</dbReference>
<dbReference type="GO" id="GO:0015385">
    <property type="term" value="F:sodium:proton antiporter activity"/>
    <property type="evidence" value="ECO:0007669"/>
    <property type="project" value="InterPro"/>
</dbReference>
<feature type="region of interest" description="Disordered" evidence="10">
    <location>
        <begin position="1179"/>
        <end position="1200"/>
    </location>
</feature>
<keyword evidence="3" id="KW-1003">Cell membrane</keyword>
<sequence>MSESFLRALGETSMEDTNVEGHNCSCVMADHQAGNNHDDHHAELVMLFPFVVLTVGAASEMMVHETSIPYTTFLLLIGAAIGYLMRNEWLGPLGHSGEAMADIDAHLLLYLFLPPLIYESAYNVNETHFHKIAMAAVNYAVIGLLIATVVTGGVISLLYPEWEWFQVGLLGALLSATDPVAVVALLKQVGTGSLLDTLIEAESLLNDGTAMVVFTVLFEAVKLNKMETGVGAIFLKFIQMAIGGPIFGIFMGYVCSTWIGKFFNVAEVEVSITLCAAYLTFFIGEYFLGLSGVLAVVACGIYMGNRGDTQVSPEVEDFLKEFWELLGYIANTCIFTLTGVIIAYNRMWSSIEFIDYLYAAIIYFTIMLARFLIFSSINFFLAIAGLYVPLKEETYICCWGALRGAVGLALGLLVWDNKEANDGDIDDIFADKVLFHAAMIVIATLTINATTVAVLLRYLGLDKVDDLKDKLFRVSMDEIATAGMREVESLKMDELISCASWPDVRKHGDLKSKPKRTKGSVLSSDDIARVARKSKLGIADDDAANERSLRKHLTEVREMRESRRRCLAAVKASYRNQFRQGLLSRQALHFLENLTEKMIDNDCQMNEWESIAEQHLFSRVKRRSTKCLRIVFKRWDFELLQFGYDVVCGFYHARHEALHSIEVILGADSAAFHHLRSIISDDQEIAKRTILEVQRYLPEIAANIATLRAARSMLNVQRFTASQLYEEGFLDKLEHTRILHMIEQKMHHIQVNPPEIDMPSKHDLIKEISWLSGAPQDMVKEISDLAVEHMVDEGEMIIKQGEMSNNMFLIARGTCTVVDENNGGEMEVLSEIGVGSLIGDISWLNNQPRSATVMAASRGLVYSLNGKEMKSILNRETLMYSTNHSERRSLGKTFRISLRSGRDLEKESGSVFDKQKNDLAEKRNKAKKIKAKKINSTIKKKLWQSAGLKLSENLLRYEEPYNTWEKPELRRWLMQWILFIPDETSSRAEIVRPCILVDGKVQLPWQETCGEEYESPKYLKPGDGQPMKLLLLKGAKIFCPPGAIKKSQATEKMERRTSIDGALFQKAGWKLIKQKMVDEKKGGWGKLAIDLKGAVAKEKEAKDAAKAKVITLEKRGNSNYLSEGFHQRIAGDNNHPQSPTTSQTPTKFKKEKTFKSAAINPIAGGSSGNALIPLESEDGAEAMRPPSASLTPKSKLEQPDLHRPGRRIMKELSFKQKVSADGSSLDSLVTSDNVKSKVGALTKAVMAFKVPGTVPEGSE</sequence>
<dbReference type="PROSITE" id="PS50042">
    <property type="entry name" value="CNMP_BINDING_3"/>
    <property type="match status" value="1"/>
</dbReference>
<keyword evidence="14" id="KW-1185">Reference proteome</keyword>
<keyword evidence="4 11" id="KW-0812">Transmembrane</keyword>
<evidence type="ECO:0000256" key="8">
    <source>
        <dbReference type="ARBA" id="ARBA00023136"/>
    </source>
</evidence>
<dbReference type="InterPro" id="IPR018490">
    <property type="entry name" value="cNMP-bd_dom_sf"/>
</dbReference>
<feature type="transmembrane region" description="Helical" evidence="11">
    <location>
        <begin position="136"/>
        <end position="159"/>
    </location>
</feature>
<gene>
    <name evidence="13" type="ORF">TrCOL_g13854</name>
</gene>
<dbReference type="InterPro" id="IPR006153">
    <property type="entry name" value="Cation/H_exchanger_TM"/>
</dbReference>